<dbReference type="AlphaFoldDB" id="A0A8T0EIF6"/>
<comment type="caution">
    <text evidence="2">The sequence shown here is derived from an EMBL/GenBank/DDBJ whole genome shotgun (WGS) entry which is preliminary data.</text>
</comment>
<gene>
    <name evidence="2" type="ORF">HNY73_016309</name>
</gene>
<evidence type="ECO:0000313" key="3">
    <source>
        <dbReference type="Proteomes" id="UP000807504"/>
    </source>
</evidence>
<feature type="region of interest" description="Disordered" evidence="1">
    <location>
        <begin position="473"/>
        <end position="496"/>
    </location>
</feature>
<feature type="region of interest" description="Disordered" evidence="1">
    <location>
        <begin position="328"/>
        <end position="356"/>
    </location>
</feature>
<feature type="compositionally biased region" description="Basic and acidic residues" evidence="1">
    <location>
        <begin position="346"/>
        <end position="356"/>
    </location>
</feature>
<keyword evidence="3" id="KW-1185">Reference proteome</keyword>
<reference evidence="2" key="1">
    <citation type="journal article" date="2020" name="bioRxiv">
        <title>Chromosome-level reference genome of the European wasp spider Argiope bruennichi: a resource for studies on range expansion and evolutionary adaptation.</title>
        <authorList>
            <person name="Sheffer M.M."/>
            <person name="Hoppe A."/>
            <person name="Krehenwinkel H."/>
            <person name="Uhl G."/>
            <person name="Kuss A.W."/>
            <person name="Jensen L."/>
            <person name="Jensen C."/>
            <person name="Gillespie R.G."/>
            <person name="Hoff K.J."/>
            <person name="Prost S."/>
        </authorList>
    </citation>
    <scope>NUCLEOTIDE SEQUENCE</scope>
</reference>
<evidence type="ECO:0000256" key="1">
    <source>
        <dbReference type="SAM" id="MobiDB-lite"/>
    </source>
</evidence>
<dbReference type="Proteomes" id="UP000807504">
    <property type="component" value="Unassembled WGS sequence"/>
</dbReference>
<proteinExistence type="predicted"/>
<reference evidence="2" key="2">
    <citation type="submission" date="2020-06" db="EMBL/GenBank/DDBJ databases">
        <authorList>
            <person name="Sheffer M."/>
        </authorList>
    </citation>
    <scope>NUCLEOTIDE SEQUENCE</scope>
</reference>
<sequence>MFNLNSNLLSGSTSWDTNYARTYLQISKDQLEKINKIPGWSKTVPENEKTSENVEKQLTQQTSAENIPTSFTNISIKDDSNLKIQNRNSDLQSKVQSKSEKEIFLKNFSLSPLKKNNTSAYSLKRSSSLPDMHQELQSYNEPEGFSRKRTHSIGKDISSSKLQLRFKKNLLKETYTVPLISDDGVNPDKRFGIDSHKSFSCPLKQSNETSKQKRFKSLDDNILNHIYLKEIMTCEIKSDTGPRSSNGAVQAVLEQERNSFEKRLLLLEKRFSPSKEMSTSSFNARFINVENSNFEKLFRNAEEIGEIVTIKDRPDLFENLTDKVQNSSVSKSQSVELKADSQPFNEKSDASDKDRATNISKTAISNFDSFLSPEIPCGQPVPTEVPSQSELFPSQESAKLHSAAKLQPVPCGQPLPMEVPTATEPVPSQKVAKLNTPSKSQNSKFLDNKMVAEKTSGTFSVFSASSNEKASDLVSSKELVTKRKRRNRSEKSSKKLDAKRIKRIDIQFSSVQMNTMLEIMKLFHTEV</sequence>
<evidence type="ECO:0000313" key="2">
    <source>
        <dbReference type="EMBL" id="KAF8773672.1"/>
    </source>
</evidence>
<name>A0A8T0EIF6_ARGBR</name>
<dbReference type="EMBL" id="JABXBU010002227">
    <property type="protein sequence ID" value="KAF8773672.1"/>
    <property type="molecule type" value="Genomic_DNA"/>
</dbReference>
<accession>A0A8T0EIF6</accession>
<organism evidence="2 3">
    <name type="scientific">Argiope bruennichi</name>
    <name type="common">Wasp spider</name>
    <name type="synonym">Aranea bruennichi</name>
    <dbReference type="NCBI Taxonomy" id="94029"/>
    <lineage>
        <taxon>Eukaryota</taxon>
        <taxon>Metazoa</taxon>
        <taxon>Ecdysozoa</taxon>
        <taxon>Arthropoda</taxon>
        <taxon>Chelicerata</taxon>
        <taxon>Arachnida</taxon>
        <taxon>Araneae</taxon>
        <taxon>Araneomorphae</taxon>
        <taxon>Entelegynae</taxon>
        <taxon>Araneoidea</taxon>
        <taxon>Araneidae</taxon>
        <taxon>Argiope</taxon>
    </lineage>
</organism>
<protein>
    <submittedName>
        <fullName evidence="2">Uncharacterized protein</fullName>
    </submittedName>
</protein>